<evidence type="ECO:0000313" key="1">
    <source>
        <dbReference type="EMBL" id="TCP61853.1"/>
    </source>
</evidence>
<dbReference type="InterPro" id="IPR015813">
    <property type="entry name" value="Pyrv/PenolPyrv_kinase-like_dom"/>
</dbReference>
<dbReference type="GO" id="GO:0016833">
    <property type="term" value="F:oxo-acid-lyase activity"/>
    <property type="evidence" value="ECO:0007669"/>
    <property type="project" value="UniProtKB-ARBA"/>
</dbReference>
<dbReference type="PANTHER" id="PTHR42905">
    <property type="entry name" value="PHOSPHOENOLPYRUVATE CARBOXYLASE"/>
    <property type="match status" value="1"/>
</dbReference>
<dbReference type="PANTHER" id="PTHR42905:SF5">
    <property type="entry name" value="CARBOXYVINYL-CARBOXYPHOSPHONATE PHOSPHORYLMUTASE, CHLOROPLASTIC"/>
    <property type="match status" value="1"/>
</dbReference>
<dbReference type="SUPFAM" id="SSF51621">
    <property type="entry name" value="Phosphoenolpyruvate/pyruvate domain"/>
    <property type="match status" value="1"/>
</dbReference>
<dbReference type="CDD" id="cd00377">
    <property type="entry name" value="ICL_PEPM"/>
    <property type="match status" value="1"/>
</dbReference>
<evidence type="ECO:0000313" key="2">
    <source>
        <dbReference type="Proteomes" id="UP000295050"/>
    </source>
</evidence>
<dbReference type="AlphaFoldDB" id="A0A4R2RG06"/>
<dbReference type="RefSeq" id="WP_132950729.1">
    <property type="nucleotide sequence ID" value="NZ_SLXU01000003.1"/>
</dbReference>
<accession>A0A4R2RG06</accession>
<dbReference type="Gene3D" id="3.20.20.60">
    <property type="entry name" value="Phosphoenolpyruvate-binding domains"/>
    <property type="match status" value="1"/>
</dbReference>
<dbReference type="Pfam" id="PF13714">
    <property type="entry name" value="PEP_mutase"/>
    <property type="match status" value="1"/>
</dbReference>
<proteinExistence type="predicted"/>
<comment type="caution">
    <text evidence="1">The sequence shown here is derived from an EMBL/GenBank/DDBJ whole genome shotgun (WGS) entry which is preliminary data.</text>
</comment>
<keyword evidence="2" id="KW-1185">Reference proteome</keyword>
<dbReference type="InterPro" id="IPR040442">
    <property type="entry name" value="Pyrv_kinase-like_dom_sf"/>
</dbReference>
<dbReference type="EMBL" id="SLXU01000003">
    <property type="protein sequence ID" value="TCP61853.1"/>
    <property type="molecule type" value="Genomic_DNA"/>
</dbReference>
<sequence length="298" mass="32425">MAEESNTPSVQEKRRGLRARLSQNSLIPAPGVFEMISAKIADRMGFDVLYMTGYGTVGSYLGLPDAGLATYSDMLNRASAMANGTRTALIADGDTGYGGLLNVAHTVRGYEAAGVAGIQLEDQEFPKKCGHTPNRPVIPGAEMVRKIKVAVDTRSDPDFLIVARTDALSSMGIDEALRRAEAYAEAGADLIFVEAPETVEQMERIGRVVDKPLVANMVEGGKTPILPREDLERIGYRLAIYPATGFLAMAKTLETVYDAIRTEGSSVGVQDRLADFNAFSALMGFDDVWEFERRYRDI</sequence>
<reference evidence="1 2" key="1">
    <citation type="submission" date="2019-03" db="EMBL/GenBank/DDBJ databases">
        <title>Genomic Encyclopedia of Type Strains, Phase IV (KMG-IV): sequencing the most valuable type-strain genomes for metagenomic binning, comparative biology and taxonomic classification.</title>
        <authorList>
            <person name="Goeker M."/>
        </authorList>
    </citation>
    <scope>NUCLEOTIDE SEQUENCE [LARGE SCALE GENOMIC DNA]</scope>
    <source>
        <strain evidence="1 2">DSM 24766</strain>
    </source>
</reference>
<dbReference type="InterPro" id="IPR039556">
    <property type="entry name" value="ICL/PEPM"/>
</dbReference>
<name>A0A4R2RG06_9RHOB</name>
<keyword evidence="1" id="KW-0456">Lyase</keyword>
<organism evidence="1 2">
    <name type="scientific">Rhodovulum bhavnagarense</name>
    <dbReference type="NCBI Taxonomy" id="992286"/>
    <lineage>
        <taxon>Bacteria</taxon>
        <taxon>Pseudomonadati</taxon>
        <taxon>Pseudomonadota</taxon>
        <taxon>Alphaproteobacteria</taxon>
        <taxon>Rhodobacterales</taxon>
        <taxon>Paracoccaceae</taxon>
        <taxon>Rhodovulum</taxon>
    </lineage>
</organism>
<dbReference type="OrthoDB" id="8629576at2"/>
<gene>
    <name evidence="1" type="ORF">EV663_10336</name>
</gene>
<dbReference type="Proteomes" id="UP000295050">
    <property type="component" value="Unassembled WGS sequence"/>
</dbReference>
<protein>
    <submittedName>
        <fullName evidence="1">2-methylisocitrate lyase-like PEP mutase family enzyme</fullName>
    </submittedName>
</protein>